<protein>
    <recommendedName>
        <fullName evidence="5">EF-hand domain-containing protein</fullName>
    </recommendedName>
</protein>
<evidence type="ECO:0000256" key="4">
    <source>
        <dbReference type="SAM" id="MobiDB-lite"/>
    </source>
</evidence>
<dbReference type="SUPFAM" id="SSF47473">
    <property type="entry name" value="EF-hand"/>
    <property type="match status" value="1"/>
</dbReference>
<dbReference type="OrthoDB" id="26525at2759"/>
<dbReference type="Proteomes" id="UP000541444">
    <property type="component" value="Unassembled WGS sequence"/>
</dbReference>
<evidence type="ECO:0000259" key="5">
    <source>
        <dbReference type="PROSITE" id="PS50222"/>
    </source>
</evidence>
<keyword evidence="3" id="KW-0106">Calcium</keyword>
<dbReference type="PANTHER" id="PTHR10891">
    <property type="entry name" value="EF-HAND CALCIUM-BINDING DOMAIN CONTAINING PROTEIN"/>
    <property type="match status" value="1"/>
</dbReference>
<keyword evidence="1" id="KW-0479">Metal-binding</keyword>
<gene>
    <name evidence="6" type="ORF">GIB67_031848</name>
</gene>
<dbReference type="InterPro" id="IPR002048">
    <property type="entry name" value="EF_hand_dom"/>
</dbReference>
<reference evidence="6 7" key="1">
    <citation type="journal article" date="2020" name="IScience">
        <title>Genome Sequencing of the Endangered Kingdonia uniflora (Circaeasteraceae, Ranunculales) Reveals Potential Mechanisms of Evolutionary Specialization.</title>
        <authorList>
            <person name="Sun Y."/>
            <person name="Deng T."/>
            <person name="Zhang A."/>
            <person name="Moore M.J."/>
            <person name="Landis J.B."/>
            <person name="Lin N."/>
            <person name="Zhang H."/>
            <person name="Zhang X."/>
            <person name="Huang J."/>
            <person name="Zhang X."/>
            <person name="Sun H."/>
            <person name="Wang H."/>
        </authorList>
    </citation>
    <scope>NUCLEOTIDE SEQUENCE [LARGE SCALE GENOMIC DNA]</scope>
    <source>
        <strain evidence="6">TB1705</strain>
        <tissue evidence="6">Leaf</tissue>
    </source>
</reference>
<dbReference type="InterPro" id="IPR018247">
    <property type="entry name" value="EF_Hand_1_Ca_BS"/>
</dbReference>
<dbReference type="GO" id="GO:0043226">
    <property type="term" value="C:organelle"/>
    <property type="evidence" value="ECO:0007669"/>
    <property type="project" value="UniProtKB-ARBA"/>
</dbReference>
<evidence type="ECO:0000256" key="1">
    <source>
        <dbReference type="ARBA" id="ARBA00022723"/>
    </source>
</evidence>
<feature type="domain" description="EF-hand" evidence="5">
    <location>
        <begin position="94"/>
        <end position="128"/>
    </location>
</feature>
<evidence type="ECO:0000313" key="7">
    <source>
        <dbReference type="Proteomes" id="UP000541444"/>
    </source>
</evidence>
<dbReference type="GO" id="GO:0005509">
    <property type="term" value="F:calcium ion binding"/>
    <property type="evidence" value="ECO:0007669"/>
    <property type="project" value="InterPro"/>
</dbReference>
<keyword evidence="7" id="KW-1185">Reference proteome</keyword>
<dbReference type="InterPro" id="IPR011992">
    <property type="entry name" value="EF-hand-dom_pair"/>
</dbReference>
<feature type="compositionally biased region" description="Low complexity" evidence="4">
    <location>
        <begin position="19"/>
        <end position="31"/>
    </location>
</feature>
<dbReference type="CDD" id="cd00051">
    <property type="entry name" value="EFh"/>
    <property type="match status" value="2"/>
</dbReference>
<proteinExistence type="predicted"/>
<dbReference type="SMART" id="SM00054">
    <property type="entry name" value="EFh"/>
    <property type="match status" value="4"/>
</dbReference>
<keyword evidence="2" id="KW-0677">Repeat</keyword>
<organism evidence="6 7">
    <name type="scientific">Kingdonia uniflora</name>
    <dbReference type="NCBI Taxonomy" id="39325"/>
    <lineage>
        <taxon>Eukaryota</taxon>
        <taxon>Viridiplantae</taxon>
        <taxon>Streptophyta</taxon>
        <taxon>Embryophyta</taxon>
        <taxon>Tracheophyta</taxon>
        <taxon>Spermatophyta</taxon>
        <taxon>Magnoliopsida</taxon>
        <taxon>Ranunculales</taxon>
        <taxon>Circaeasteraceae</taxon>
        <taxon>Kingdonia</taxon>
    </lineage>
</organism>
<accession>A0A7J7L4R3</accession>
<dbReference type="InterPro" id="IPR039647">
    <property type="entry name" value="EF_hand_pair_protein_CML-like"/>
</dbReference>
<feature type="region of interest" description="Disordered" evidence="4">
    <location>
        <begin position="18"/>
        <end position="37"/>
    </location>
</feature>
<comment type="caution">
    <text evidence="6">The sequence shown here is derived from an EMBL/GenBank/DDBJ whole genome shotgun (WGS) entry which is preliminary data.</text>
</comment>
<evidence type="ECO:0000313" key="6">
    <source>
        <dbReference type="EMBL" id="KAF6137569.1"/>
    </source>
</evidence>
<feature type="domain" description="EF-hand" evidence="5">
    <location>
        <begin position="129"/>
        <end position="164"/>
    </location>
</feature>
<dbReference type="FunFam" id="1.10.238.10:FF:000178">
    <property type="entry name" value="Calmodulin-2 A"/>
    <property type="match status" value="1"/>
</dbReference>
<dbReference type="Gene3D" id="1.10.238.10">
    <property type="entry name" value="EF-hand"/>
    <property type="match status" value="2"/>
</dbReference>
<feature type="domain" description="EF-hand" evidence="5">
    <location>
        <begin position="61"/>
        <end position="92"/>
    </location>
</feature>
<dbReference type="EMBL" id="JACGCM010002647">
    <property type="protein sequence ID" value="KAF6137569.1"/>
    <property type="molecule type" value="Genomic_DNA"/>
</dbReference>
<evidence type="ECO:0000256" key="3">
    <source>
        <dbReference type="ARBA" id="ARBA00022837"/>
    </source>
</evidence>
<dbReference type="Pfam" id="PF13499">
    <property type="entry name" value="EF-hand_7"/>
    <property type="match status" value="2"/>
</dbReference>
<dbReference type="AlphaFoldDB" id="A0A7J7L4R3"/>
<evidence type="ECO:0000256" key="2">
    <source>
        <dbReference type="ARBA" id="ARBA00022737"/>
    </source>
</evidence>
<sequence length="201" mass="22516">MKLTQLLFRASKKTRSVSRSDPLSFSSGSSSDLPTTPNSVLIKSKSHDISSLDFSSEINYQLEQAFKLIDKDGDGKINRRELEMLLSRVGPEPPSQEELTLMLTEIDRDGDGCISLEEFSAISSAFEPACGSELRDVFNFFDADRNGKISAEELRGVFEAIGDDKCTLEDCRRMIAVVDSDCDGFVCFRDFSRLMEQQERL</sequence>
<feature type="domain" description="EF-hand" evidence="5">
    <location>
        <begin position="166"/>
        <end position="201"/>
    </location>
</feature>
<dbReference type="PROSITE" id="PS50222">
    <property type="entry name" value="EF_HAND_2"/>
    <property type="match status" value="4"/>
</dbReference>
<dbReference type="PROSITE" id="PS00018">
    <property type="entry name" value="EF_HAND_1"/>
    <property type="match status" value="3"/>
</dbReference>
<name>A0A7J7L4R3_9MAGN</name>